<dbReference type="FunFam" id="3.40.50.300:FF:002053">
    <property type="entry name" value="ABC transporter ATP-binding protein"/>
    <property type="match status" value="1"/>
</dbReference>
<evidence type="ECO:0000256" key="4">
    <source>
        <dbReference type="ARBA" id="ARBA00061571"/>
    </source>
</evidence>
<dbReference type="InterPro" id="IPR032524">
    <property type="entry name" value="ABC_tran_C"/>
</dbReference>
<evidence type="ECO:0000256" key="5">
    <source>
        <dbReference type="ARBA" id="ARBA00069073"/>
    </source>
</evidence>
<feature type="coiled-coil region" evidence="6">
    <location>
        <begin position="562"/>
        <end position="615"/>
    </location>
</feature>
<keyword evidence="10" id="KW-1185">Reference proteome</keyword>
<dbReference type="Pfam" id="PF16326">
    <property type="entry name" value="ABC_tran_CTD"/>
    <property type="match status" value="1"/>
</dbReference>
<dbReference type="InterPro" id="IPR003593">
    <property type="entry name" value="AAA+_ATPase"/>
</dbReference>
<organism evidence="9 10">
    <name type="scientific">Pseudoxanthomonas indica</name>
    <dbReference type="NCBI Taxonomy" id="428993"/>
    <lineage>
        <taxon>Bacteria</taxon>
        <taxon>Pseudomonadati</taxon>
        <taxon>Pseudomonadota</taxon>
        <taxon>Gammaproteobacteria</taxon>
        <taxon>Lysobacterales</taxon>
        <taxon>Lysobacteraceae</taxon>
        <taxon>Pseudoxanthomonas</taxon>
    </lineage>
</organism>
<dbReference type="InterPro" id="IPR027417">
    <property type="entry name" value="P-loop_NTPase"/>
</dbReference>
<comment type="similarity">
    <text evidence="4">Belongs to the ABC transporter superfamily. ABCF family. YheS subfamily.</text>
</comment>
<dbReference type="Proteomes" id="UP000190341">
    <property type="component" value="Unassembled WGS sequence"/>
</dbReference>
<dbReference type="InterPro" id="IPR050611">
    <property type="entry name" value="ABCF"/>
</dbReference>
<keyword evidence="3 9" id="KW-0067">ATP-binding</keyword>
<evidence type="ECO:0000256" key="3">
    <source>
        <dbReference type="ARBA" id="ARBA00022840"/>
    </source>
</evidence>
<dbReference type="AlphaFoldDB" id="A0A1T5LGW8"/>
<feature type="domain" description="ABC transporter" evidence="8">
    <location>
        <begin position="313"/>
        <end position="534"/>
    </location>
</feature>
<evidence type="ECO:0000313" key="10">
    <source>
        <dbReference type="Proteomes" id="UP000190341"/>
    </source>
</evidence>
<dbReference type="STRING" id="428993.SAMN06296058_2503"/>
<sequence length="624" mass="68025">MISLRNFAMRRGERLLLSNVDLTLHAGYRVGVVGRNGTGKSSLFAAIRGELEADKGDVDLPGKVRIASVAQETPSLPDSAIDFVLGGDPVVASALKAEADALAAEDWEAVAAAHIRLEEVGGYDASARAGKLLHGLGFPADTHQRAVSAFSGGWRVRLNLARALMMPSDLLLLDEPTNHLDLDAVLWLEQWLLKYPGTLLLISHDREFLDNVATHTLHLHGGGAKLYTGGYTDFERQRAEQLRQQQIAFEKEQTERAHLQSFIDRFKAKASKAKQAQSRMKRLAKLAGTEAVRMEREFRIEFAPPNRLPHSLIRINHGEAGYPAESAAATPTVILHNVGFGLEAGDRIGLLGPNGAGKTTLVKSLVGELPLLAGERAAHPDLRIGYFAQHTVESLHEGQSAIDHFRDLSPDASTQSFRDFLGKWNFPGDRAFEVVDGFSGGERARLALALIAWQQPNVLLLDEPTNHLDLEMREALAEALSDFDGAIVMVSHDRHLIGLVCDSYWRVADGVVEPFDGDLDEYAAWLRTRPAAQGTKTRMAEAAPTPPPKPAGPKKPPNPHKLAQAEARLTELEAQIAGIDADLADPKVYADPRRVEALGKDRQAAQSALEQAEQAWSALYEEAG</sequence>
<evidence type="ECO:0000256" key="1">
    <source>
        <dbReference type="ARBA" id="ARBA00022737"/>
    </source>
</evidence>
<dbReference type="PROSITE" id="PS00211">
    <property type="entry name" value="ABC_TRANSPORTER_1"/>
    <property type="match status" value="2"/>
</dbReference>
<dbReference type="PROSITE" id="PS50893">
    <property type="entry name" value="ABC_TRANSPORTER_2"/>
    <property type="match status" value="2"/>
</dbReference>
<feature type="compositionally biased region" description="Pro residues" evidence="7">
    <location>
        <begin position="544"/>
        <end position="556"/>
    </location>
</feature>
<evidence type="ECO:0000256" key="7">
    <source>
        <dbReference type="SAM" id="MobiDB-lite"/>
    </source>
</evidence>
<dbReference type="Gene3D" id="3.40.50.300">
    <property type="entry name" value="P-loop containing nucleotide triphosphate hydrolases"/>
    <property type="match status" value="2"/>
</dbReference>
<dbReference type="PANTHER" id="PTHR19211:SF14">
    <property type="entry name" value="ATP-BINDING CASSETTE SUB-FAMILY F MEMBER 1"/>
    <property type="match status" value="1"/>
</dbReference>
<keyword evidence="6" id="KW-0175">Coiled coil</keyword>
<accession>A0A1T5LGW8</accession>
<dbReference type="EMBL" id="FUZV01000002">
    <property type="protein sequence ID" value="SKC75241.1"/>
    <property type="molecule type" value="Genomic_DNA"/>
</dbReference>
<gene>
    <name evidence="9" type="ORF">SAMN06296058_2503</name>
</gene>
<feature type="region of interest" description="Disordered" evidence="7">
    <location>
        <begin position="533"/>
        <end position="560"/>
    </location>
</feature>
<evidence type="ECO:0000259" key="8">
    <source>
        <dbReference type="PROSITE" id="PS50893"/>
    </source>
</evidence>
<evidence type="ECO:0000256" key="2">
    <source>
        <dbReference type="ARBA" id="ARBA00022741"/>
    </source>
</evidence>
<protein>
    <recommendedName>
        <fullName evidence="5">Probable ATP-binding protein YheS</fullName>
    </recommendedName>
</protein>
<dbReference type="OrthoDB" id="9808609at2"/>
<dbReference type="SUPFAM" id="SSF52540">
    <property type="entry name" value="P-loop containing nucleoside triphosphate hydrolases"/>
    <property type="match status" value="2"/>
</dbReference>
<dbReference type="Pfam" id="PF00005">
    <property type="entry name" value="ABC_tran"/>
    <property type="match status" value="2"/>
</dbReference>
<evidence type="ECO:0000313" key="9">
    <source>
        <dbReference type="EMBL" id="SKC75241.1"/>
    </source>
</evidence>
<dbReference type="InterPro" id="IPR017871">
    <property type="entry name" value="ABC_transporter-like_CS"/>
</dbReference>
<dbReference type="PANTHER" id="PTHR19211">
    <property type="entry name" value="ATP-BINDING TRANSPORT PROTEIN-RELATED"/>
    <property type="match status" value="1"/>
</dbReference>
<dbReference type="CDD" id="cd03221">
    <property type="entry name" value="ABCF_EF-3"/>
    <property type="match status" value="2"/>
</dbReference>
<dbReference type="InterPro" id="IPR037118">
    <property type="entry name" value="Val-tRNA_synth_C_sf"/>
</dbReference>
<dbReference type="SMART" id="SM00382">
    <property type="entry name" value="AAA"/>
    <property type="match status" value="2"/>
</dbReference>
<proteinExistence type="inferred from homology"/>
<dbReference type="InterPro" id="IPR032781">
    <property type="entry name" value="ABC_tran_Xtn"/>
</dbReference>
<keyword evidence="1" id="KW-0677">Repeat</keyword>
<dbReference type="RefSeq" id="WP_079724854.1">
    <property type="nucleotide sequence ID" value="NZ_BMCL01000001.1"/>
</dbReference>
<dbReference type="GO" id="GO:0005524">
    <property type="term" value="F:ATP binding"/>
    <property type="evidence" value="ECO:0007669"/>
    <property type="project" value="UniProtKB-KW"/>
</dbReference>
<dbReference type="GO" id="GO:0016887">
    <property type="term" value="F:ATP hydrolysis activity"/>
    <property type="evidence" value="ECO:0007669"/>
    <property type="project" value="InterPro"/>
</dbReference>
<feature type="domain" description="ABC transporter" evidence="8">
    <location>
        <begin position="2"/>
        <end position="246"/>
    </location>
</feature>
<reference evidence="9 10" key="1">
    <citation type="submission" date="2017-02" db="EMBL/GenBank/DDBJ databases">
        <authorList>
            <person name="Peterson S.W."/>
        </authorList>
    </citation>
    <scope>NUCLEOTIDE SEQUENCE [LARGE SCALE GENOMIC DNA]</scope>
    <source>
        <strain evidence="9 10">P15</strain>
    </source>
</reference>
<dbReference type="FunFam" id="3.40.50.300:FF:000011">
    <property type="entry name" value="Putative ABC transporter ATP-binding component"/>
    <property type="match status" value="1"/>
</dbReference>
<keyword evidence="2" id="KW-0547">Nucleotide-binding</keyword>
<dbReference type="GO" id="GO:0003677">
    <property type="term" value="F:DNA binding"/>
    <property type="evidence" value="ECO:0007669"/>
    <property type="project" value="InterPro"/>
</dbReference>
<evidence type="ECO:0000256" key="6">
    <source>
        <dbReference type="SAM" id="Coils"/>
    </source>
</evidence>
<dbReference type="Gene3D" id="1.10.287.380">
    <property type="entry name" value="Valyl-tRNA synthetase, C-terminal domain"/>
    <property type="match status" value="1"/>
</dbReference>
<dbReference type="Pfam" id="PF12848">
    <property type="entry name" value="ABC_tran_Xtn"/>
    <property type="match status" value="1"/>
</dbReference>
<name>A0A1T5LGW8_9GAMM</name>
<dbReference type="InterPro" id="IPR003439">
    <property type="entry name" value="ABC_transporter-like_ATP-bd"/>
</dbReference>